<accession>A0A3R7E5Y5</accession>
<evidence type="ECO:0000256" key="2">
    <source>
        <dbReference type="ARBA" id="ARBA00022692"/>
    </source>
</evidence>
<sequence length="154" mass="17240">MKLAEAMGRLVLSGRELTRLAGFTLRVTDMIQVLNDLHAGKYTRTMIQSDSPTTNHTGTIEYKDHVIEFQNVPLMTPNGDVLVPSLSFKLVKPARSKLFYIPQRPYLTLGSLRDQILYPNTADDSTDDADLLGLLQLVQLEYLADGTSEILFIL</sequence>
<dbReference type="GO" id="GO:0042760">
    <property type="term" value="P:very long-chain fatty acid catabolic process"/>
    <property type="evidence" value="ECO:0007669"/>
    <property type="project" value="TreeGrafter"/>
</dbReference>
<keyword evidence="2" id="KW-0812">Transmembrane</keyword>
<dbReference type="GO" id="GO:0007031">
    <property type="term" value="P:peroxisome organization"/>
    <property type="evidence" value="ECO:0007669"/>
    <property type="project" value="TreeGrafter"/>
</dbReference>
<dbReference type="GO" id="GO:0005524">
    <property type="term" value="F:ATP binding"/>
    <property type="evidence" value="ECO:0007669"/>
    <property type="project" value="TreeGrafter"/>
</dbReference>
<dbReference type="Proteomes" id="UP000285712">
    <property type="component" value="Unassembled WGS sequence"/>
</dbReference>
<dbReference type="Proteomes" id="UP000285430">
    <property type="component" value="Unassembled WGS sequence"/>
</dbReference>
<dbReference type="GO" id="GO:0005778">
    <property type="term" value="C:peroxisomal membrane"/>
    <property type="evidence" value="ECO:0007669"/>
    <property type="project" value="TreeGrafter"/>
</dbReference>
<keyword evidence="4" id="KW-0472">Membrane</keyword>
<evidence type="ECO:0000313" key="8">
    <source>
        <dbReference type="Proteomes" id="UP000285712"/>
    </source>
</evidence>
<dbReference type="PANTHER" id="PTHR11384">
    <property type="entry name" value="ATP-BINDING CASSETTE, SUB-FAMILY D MEMBER"/>
    <property type="match status" value="1"/>
</dbReference>
<keyword evidence="1" id="KW-0813">Transport</keyword>
<evidence type="ECO:0000256" key="1">
    <source>
        <dbReference type="ARBA" id="ARBA00022448"/>
    </source>
</evidence>
<evidence type="ECO:0000256" key="4">
    <source>
        <dbReference type="ARBA" id="ARBA00023136"/>
    </source>
</evidence>
<dbReference type="InterPro" id="IPR050835">
    <property type="entry name" value="ABC_transporter_sub-D"/>
</dbReference>
<dbReference type="EMBL" id="QUTH01002893">
    <property type="protein sequence ID" value="RHZ23190.1"/>
    <property type="molecule type" value="Genomic_DNA"/>
</dbReference>
<dbReference type="AlphaFoldDB" id="A0A3R7E5Y5"/>
<organism evidence="5 8">
    <name type="scientific">Aphanomyces astaci</name>
    <name type="common">Crayfish plague agent</name>
    <dbReference type="NCBI Taxonomy" id="112090"/>
    <lineage>
        <taxon>Eukaryota</taxon>
        <taxon>Sar</taxon>
        <taxon>Stramenopiles</taxon>
        <taxon>Oomycota</taxon>
        <taxon>Saprolegniomycetes</taxon>
        <taxon>Saprolegniales</taxon>
        <taxon>Verrucalvaceae</taxon>
        <taxon>Aphanomyces</taxon>
    </lineage>
</organism>
<dbReference type="GO" id="GO:0006635">
    <property type="term" value="P:fatty acid beta-oxidation"/>
    <property type="evidence" value="ECO:0007669"/>
    <property type="project" value="TreeGrafter"/>
</dbReference>
<reference evidence="7 8" key="1">
    <citation type="submission" date="2018-08" db="EMBL/GenBank/DDBJ databases">
        <title>Aphanomyces genome sequencing and annotation.</title>
        <authorList>
            <person name="Minardi D."/>
            <person name="Oidtmann B."/>
            <person name="Van Der Giezen M."/>
            <person name="Studholme D.J."/>
        </authorList>
    </citation>
    <scope>NUCLEOTIDE SEQUENCE [LARGE SCALE GENOMIC DNA]</scope>
    <source>
        <strain evidence="6 7">Da</strain>
        <strain evidence="5 8">Sv</strain>
    </source>
</reference>
<evidence type="ECO:0000313" key="7">
    <source>
        <dbReference type="Proteomes" id="UP000285430"/>
    </source>
</evidence>
<evidence type="ECO:0000313" key="5">
    <source>
        <dbReference type="EMBL" id="RHY90353.1"/>
    </source>
</evidence>
<name>A0A3R7E5Y5_APHAT</name>
<gene>
    <name evidence="5" type="ORF">DYB35_004158</name>
    <name evidence="6" type="ORF">DYB37_004728</name>
</gene>
<dbReference type="GO" id="GO:0015910">
    <property type="term" value="P:long-chain fatty acid import into peroxisome"/>
    <property type="evidence" value="ECO:0007669"/>
    <property type="project" value="TreeGrafter"/>
</dbReference>
<evidence type="ECO:0000256" key="3">
    <source>
        <dbReference type="ARBA" id="ARBA00022989"/>
    </source>
</evidence>
<protein>
    <submittedName>
        <fullName evidence="5">Uncharacterized protein</fullName>
    </submittedName>
</protein>
<keyword evidence="3" id="KW-1133">Transmembrane helix</keyword>
<proteinExistence type="predicted"/>
<dbReference type="GO" id="GO:0005324">
    <property type="term" value="F:long-chain fatty acid transmembrane transporter activity"/>
    <property type="evidence" value="ECO:0007669"/>
    <property type="project" value="TreeGrafter"/>
</dbReference>
<dbReference type="PANTHER" id="PTHR11384:SF67">
    <property type="entry name" value="ATP-BINDING CASSETTE SUB-FAMILY D MEMBER 1"/>
    <property type="match status" value="1"/>
</dbReference>
<dbReference type="EMBL" id="QUTG01003774">
    <property type="protein sequence ID" value="RHY90353.1"/>
    <property type="molecule type" value="Genomic_DNA"/>
</dbReference>
<comment type="caution">
    <text evidence="5">The sequence shown here is derived from an EMBL/GenBank/DDBJ whole genome shotgun (WGS) entry which is preliminary data.</text>
</comment>
<dbReference type="GO" id="GO:0042626">
    <property type="term" value="F:ATPase-coupled transmembrane transporter activity"/>
    <property type="evidence" value="ECO:0007669"/>
    <property type="project" value="TreeGrafter"/>
</dbReference>
<evidence type="ECO:0000313" key="6">
    <source>
        <dbReference type="EMBL" id="RHZ23190.1"/>
    </source>
</evidence>
<dbReference type="VEuPathDB" id="FungiDB:H257_14630"/>